<dbReference type="InterPro" id="IPR052189">
    <property type="entry name" value="L-asp_N-monooxygenase_NS-form"/>
</dbReference>
<feature type="domain" description="FAD-dependent urate hydroxylase HpyO/Asp monooxygenase CreE-like FAD/NAD(P)-binding" evidence="1">
    <location>
        <begin position="37"/>
        <end position="201"/>
    </location>
</feature>
<comment type="caution">
    <text evidence="2">The sequence shown here is derived from an EMBL/GenBank/DDBJ whole genome shotgun (WGS) entry which is preliminary data.</text>
</comment>
<dbReference type="Pfam" id="PF13454">
    <property type="entry name" value="NAD_binding_9"/>
    <property type="match status" value="1"/>
</dbReference>
<accession>A0ABS9UNI2</accession>
<dbReference type="PANTHER" id="PTHR40254:SF1">
    <property type="entry name" value="BLR0577 PROTEIN"/>
    <property type="match status" value="1"/>
</dbReference>
<gene>
    <name evidence="2" type="ORF">MM236_09310</name>
</gene>
<keyword evidence="3" id="KW-1185">Reference proteome</keyword>
<proteinExistence type="predicted"/>
<dbReference type="InterPro" id="IPR038732">
    <property type="entry name" value="HpyO/CreE_NAD-binding"/>
</dbReference>
<evidence type="ECO:0000259" key="1">
    <source>
        <dbReference type="Pfam" id="PF13454"/>
    </source>
</evidence>
<dbReference type="InterPro" id="IPR036188">
    <property type="entry name" value="FAD/NAD-bd_sf"/>
</dbReference>
<name>A0ABS9UNI2_9BACT</name>
<dbReference type="PANTHER" id="PTHR40254">
    <property type="entry name" value="BLR0577 PROTEIN"/>
    <property type="match status" value="1"/>
</dbReference>
<dbReference type="SUPFAM" id="SSF51905">
    <property type="entry name" value="FAD/NAD(P)-binding domain"/>
    <property type="match status" value="1"/>
</dbReference>
<evidence type="ECO:0000313" key="3">
    <source>
        <dbReference type="Proteomes" id="UP001165488"/>
    </source>
</evidence>
<organism evidence="2 3">
    <name type="scientific">Belliella calami</name>
    <dbReference type="NCBI Taxonomy" id="2923436"/>
    <lineage>
        <taxon>Bacteria</taxon>
        <taxon>Pseudomonadati</taxon>
        <taxon>Bacteroidota</taxon>
        <taxon>Cytophagia</taxon>
        <taxon>Cytophagales</taxon>
        <taxon>Cyclobacteriaceae</taxon>
        <taxon>Belliella</taxon>
    </lineage>
</organism>
<dbReference type="Proteomes" id="UP001165488">
    <property type="component" value="Unassembled WGS sequence"/>
</dbReference>
<dbReference type="RefSeq" id="WP_241274701.1">
    <property type="nucleotide sequence ID" value="NZ_JAKZGS010000006.1"/>
</dbReference>
<evidence type="ECO:0000313" key="2">
    <source>
        <dbReference type="EMBL" id="MCH7398186.1"/>
    </source>
</evidence>
<protein>
    <submittedName>
        <fullName evidence="2">FAD/NAD(P)-binding protein</fullName>
    </submittedName>
</protein>
<dbReference type="EMBL" id="JAKZGS010000006">
    <property type="protein sequence ID" value="MCH7398186.1"/>
    <property type="molecule type" value="Genomic_DNA"/>
</dbReference>
<sequence>MKLWNSSNIIDIRSQNRAVLAVFANNDYLPESNFRVAIVGGGPKGAYSIERLASRWERNCPGKPLDIVCFNKTPDFASGPNYQTEQPDFLLMNYHLGKVDFWTKEDDQLVNDRPDLLTFLQRFKLNSEVEVDPSDYCSRSLTGIYLQFCLSRVIEALPSNIRLHLIMDEVNSISQESDNVLINTKGGMKCFFSEVICCTGHSYSFEEKVKVQSPINSLNLCPPIILQSVYPIQDLREQNFAGLTVAVKGMGLTFVDAVLTMTEGKGGCFKRCNGKLIYRSSGRGPHEILAFSRTGLPMIARHEDLRGDDFSLRFFTEKAVRELLETDAKLDFQSQLLPLLQQEYRYQYIYKLLSWENGLSDWSGKTLEELESWIIEFYPDFDSFDLETFLSPNLPIDNQHLGVVDYLHETIFPERFCKLHHAKILMSSLWREIYPIFNRIYSFGRMTGESQRYFDQNYFGKFQRVAYGPPKENMEKILALSEVGILNFDLAANPKVSIQNQYLYAKLSNQKIPHSKIISALIDARIPKSVGLASQPEYIRNLVKEMGVGFFTNGEYQTGCLEIGTDGRLLQQKHICMYGTPTEGWTLDNESLSRSNNNFLSPWTKQIIDNYVNFNLTKTDTNNPTLDQGHHRRTESS</sequence>
<reference evidence="2" key="1">
    <citation type="submission" date="2022-03" db="EMBL/GenBank/DDBJ databases">
        <title>De novo assembled genomes of Belliella spp. (Cyclobacteriaceae) strains.</title>
        <authorList>
            <person name="Szabo A."/>
            <person name="Korponai K."/>
            <person name="Felfoldi T."/>
        </authorList>
    </citation>
    <scope>NUCLEOTIDE SEQUENCE</scope>
    <source>
        <strain evidence="2">DSM 107340</strain>
    </source>
</reference>